<evidence type="ECO:0000313" key="2">
    <source>
        <dbReference type="Proteomes" id="UP000250235"/>
    </source>
</evidence>
<organism evidence="1 2">
    <name type="scientific">Dorcoceras hygrometricum</name>
    <dbReference type="NCBI Taxonomy" id="472368"/>
    <lineage>
        <taxon>Eukaryota</taxon>
        <taxon>Viridiplantae</taxon>
        <taxon>Streptophyta</taxon>
        <taxon>Embryophyta</taxon>
        <taxon>Tracheophyta</taxon>
        <taxon>Spermatophyta</taxon>
        <taxon>Magnoliopsida</taxon>
        <taxon>eudicotyledons</taxon>
        <taxon>Gunneridae</taxon>
        <taxon>Pentapetalae</taxon>
        <taxon>asterids</taxon>
        <taxon>lamiids</taxon>
        <taxon>Lamiales</taxon>
        <taxon>Gesneriaceae</taxon>
        <taxon>Didymocarpoideae</taxon>
        <taxon>Trichosporeae</taxon>
        <taxon>Loxocarpinae</taxon>
        <taxon>Dorcoceras</taxon>
    </lineage>
</organism>
<name>A0A2Z7CHP3_9LAMI</name>
<protein>
    <recommendedName>
        <fullName evidence="3">Retrotransposon gag domain-containing protein</fullName>
    </recommendedName>
</protein>
<evidence type="ECO:0000313" key="1">
    <source>
        <dbReference type="EMBL" id="KZV46581.1"/>
    </source>
</evidence>
<dbReference type="AlphaFoldDB" id="A0A2Z7CHP3"/>
<sequence length="125" mass="14741">KGKQGRPPGGVSPIVEAEVEQVSQRVHEMEFVVARFQDMKLPKFFGTEGSERAKGWLKHMEFLFDIVYHDPERHLKMAVLQLRDRAQRWWESVTIILKKYGTKITWDVFRAKFIQEFAPPLHIFS</sequence>
<dbReference type="Proteomes" id="UP000250235">
    <property type="component" value="Unassembled WGS sequence"/>
</dbReference>
<proteinExistence type="predicted"/>
<dbReference type="EMBL" id="KQ995500">
    <property type="protein sequence ID" value="KZV46581.1"/>
    <property type="molecule type" value="Genomic_DNA"/>
</dbReference>
<reference evidence="1 2" key="1">
    <citation type="journal article" date="2015" name="Proc. Natl. Acad. Sci. U.S.A.">
        <title>The resurrection genome of Boea hygrometrica: A blueprint for survival of dehydration.</title>
        <authorList>
            <person name="Xiao L."/>
            <person name="Yang G."/>
            <person name="Zhang L."/>
            <person name="Yang X."/>
            <person name="Zhao S."/>
            <person name="Ji Z."/>
            <person name="Zhou Q."/>
            <person name="Hu M."/>
            <person name="Wang Y."/>
            <person name="Chen M."/>
            <person name="Xu Y."/>
            <person name="Jin H."/>
            <person name="Xiao X."/>
            <person name="Hu G."/>
            <person name="Bao F."/>
            <person name="Hu Y."/>
            <person name="Wan P."/>
            <person name="Li L."/>
            <person name="Deng X."/>
            <person name="Kuang T."/>
            <person name="Xiang C."/>
            <person name="Zhu J.K."/>
            <person name="Oliver M.J."/>
            <person name="He Y."/>
        </authorList>
    </citation>
    <scope>NUCLEOTIDE SEQUENCE [LARGE SCALE GENOMIC DNA]</scope>
    <source>
        <strain evidence="2">cv. XS01</strain>
    </source>
</reference>
<keyword evidence="2" id="KW-1185">Reference proteome</keyword>
<dbReference type="OrthoDB" id="2272416at2759"/>
<gene>
    <name evidence="1" type="ORF">F511_40311</name>
</gene>
<evidence type="ECO:0008006" key="3">
    <source>
        <dbReference type="Google" id="ProtNLM"/>
    </source>
</evidence>
<accession>A0A2Z7CHP3</accession>
<feature type="non-terminal residue" evidence="1">
    <location>
        <position position="1"/>
    </location>
</feature>